<gene>
    <name evidence="3" type="ORF">LzC2_16380</name>
</gene>
<comment type="caution">
    <text evidence="3">The sequence shown here is derived from an EMBL/GenBank/DDBJ whole genome shotgun (WGS) entry which is preliminary data.</text>
</comment>
<feature type="compositionally biased region" description="Pro residues" evidence="1">
    <location>
        <begin position="78"/>
        <end position="89"/>
    </location>
</feature>
<evidence type="ECO:0000313" key="4">
    <source>
        <dbReference type="Proteomes" id="UP000609651"/>
    </source>
</evidence>
<dbReference type="Proteomes" id="UP000609651">
    <property type="component" value="Unassembled WGS sequence"/>
</dbReference>
<feature type="chain" id="PRO_5046050329" description="DUF1570 domain-containing protein" evidence="2">
    <location>
        <begin position="24"/>
        <end position="497"/>
    </location>
</feature>
<keyword evidence="2" id="KW-0732">Signal</keyword>
<evidence type="ECO:0000256" key="1">
    <source>
        <dbReference type="SAM" id="MobiDB-lite"/>
    </source>
</evidence>
<sequence length="497" mass="55348">MPLVRSVLISAALSLVAVTSATAGTVAEVQAAAEPLRDAYRAELTAFADRADAAGLAEFAAELRTRVTPPDPLTLSVTPPPRAVQPPLPAADRSDEMVLRRAVRRSGEEYANALFLLAKKVGTKGADEPTAAETAMGLVWEILAANPDHAPARRAIGQKQVDDEWLTPWQAVQTKAGRVDHPVYGWTPEGHVDRWEAGERLLDGRWVDADREALVRSNFASGWVCETEHYRVRTNVSLERGVEVARQLERFHTFFRAVFPGFGLGPADLRKRFSSYGAIPTYTYVGGADGAYNVHLYREKGEYVLALKDETPQIEVTNGFYDHRTRIASFYENGPGADPRTVFHEGTHQLFYECTPRFRLVGENAHYWAVEGIGCYMESFRDDGQTMSAGSPRYIRFSNARKRWIDEQFFVPLNEFDARGRVAFQTSPDIYKVYSQASGLTHFFMHAGGGALRPALTAHLSDLYHPAVRPTQVRSLDALTGVSWTNLGEFYKDYLVK</sequence>
<evidence type="ECO:0000256" key="2">
    <source>
        <dbReference type="SAM" id="SignalP"/>
    </source>
</evidence>
<feature type="region of interest" description="Disordered" evidence="1">
    <location>
        <begin position="70"/>
        <end position="91"/>
    </location>
</feature>
<protein>
    <recommendedName>
        <fullName evidence="5">DUF1570 domain-containing protein</fullName>
    </recommendedName>
</protein>
<organism evidence="3 4">
    <name type="scientific">Alienimonas chondri</name>
    <dbReference type="NCBI Taxonomy" id="2681879"/>
    <lineage>
        <taxon>Bacteria</taxon>
        <taxon>Pseudomonadati</taxon>
        <taxon>Planctomycetota</taxon>
        <taxon>Planctomycetia</taxon>
        <taxon>Planctomycetales</taxon>
        <taxon>Planctomycetaceae</taxon>
        <taxon>Alienimonas</taxon>
    </lineage>
</organism>
<evidence type="ECO:0000313" key="3">
    <source>
        <dbReference type="EMBL" id="NNJ25566.1"/>
    </source>
</evidence>
<keyword evidence="4" id="KW-1185">Reference proteome</keyword>
<evidence type="ECO:0008006" key="5">
    <source>
        <dbReference type="Google" id="ProtNLM"/>
    </source>
</evidence>
<name>A0ABX1VDS0_9PLAN</name>
<dbReference type="EMBL" id="WTPX01000041">
    <property type="protein sequence ID" value="NNJ25566.1"/>
    <property type="molecule type" value="Genomic_DNA"/>
</dbReference>
<reference evidence="3 4" key="1">
    <citation type="journal article" date="2020" name="Syst. Appl. Microbiol.">
        <title>Alienimonas chondri sp. nov., a novel planctomycete isolated from the biofilm of the red alga Chondrus crispus.</title>
        <authorList>
            <person name="Vitorino I."/>
            <person name="Albuquerque L."/>
            <person name="Wiegand S."/>
            <person name="Kallscheuer N."/>
            <person name="da Costa M.S."/>
            <person name="Lobo-da-Cunha A."/>
            <person name="Jogler C."/>
            <person name="Lage O.M."/>
        </authorList>
    </citation>
    <scope>NUCLEOTIDE SEQUENCE [LARGE SCALE GENOMIC DNA]</scope>
    <source>
        <strain evidence="3 4">LzC2</strain>
    </source>
</reference>
<feature type="signal peptide" evidence="2">
    <location>
        <begin position="1"/>
        <end position="23"/>
    </location>
</feature>
<accession>A0ABX1VDS0</accession>
<proteinExistence type="predicted"/>
<dbReference type="RefSeq" id="WP_171185721.1">
    <property type="nucleotide sequence ID" value="NZ_WTPX01000041.1"/>
</dbReference>